<evidence type="ECO:0000256" key="2">
    <source>
        <dbReference type="ARBA" id="ARBA00007362"/>
    </source>
</evidence>
<evidence type="ECO:0000313" key="10">
    <source>
        <dbReference type="Proteomes" id="UP000192726"/>
    </source>
</evidence>
<reference evidence="9 10" key="1">
    <citation type="submission" date="2017-04" db="EMBL/GenBank/DDBJ databases">
        <title>Complete Genome Sequence of Streptomyces gilvosporeus F607, a Capable Producer of Natamycin.</title>
        <authorList>
            <person name="Zong G."/>
            <person name="Zhong C."/>
            <person name="Fu J."/>
            <person name="Qin R."/>
            <person name="Cao G."/>
        </authorList>
    </citation>
    <scope>NUCLEOTIDE SEQUENCE [LARGE SCALE GENOMIC DNA]</scope>
    <source>
        <strain evidence="9 10">F607</strain>
    </source>
</reference>
<comment type="similarity">
    <text evidence="2">Belongs to the EamA transporter family.</text>
</comment>
<feature type="compositionally biased region" description="Basic and acidic residues" evidence="6">
    <location>
        <begin position="91"/>
        <end position="104"/>
    </location>
</feature>
<feature type="transmembrane region" description="Helical" evidence="7">
    <location>
        <begin position="153"/>
        <end position="173"/>
    </location>
</feature>
<feature type="transmembrane region" description="Helical" evidence="7">
    <location>
        <begin position="390"/>
        <end position="406"/>
    </location>
</feature>
<feature type="transmembrane region" description="Helical" evidence="7">
    <location>
        <begin position="412"/>
        <end position="428"/>
    </location>
</feature>
<feature type="compositionally biased region" description="Basic residues" evidence="6">
    <location>
        <begin position="105"/>
        <end position="115"/>
    </location>
</feature>
<keyword evidence="4 7" id="KW-1133">Transmembrane helix</keyword>
<keyword evidence="3 7" id="KW-0812">Transmembrane</keyword>
<keyword evidence="5 7" id="KW-0472">Membrane</keyword>
<evidence type="ECO:0000256" key="3">
    <source>
        <dbReference type="ARBA" id="ARBA00022692"/>
    </source>
</evidence>
<evidence type="ECO:0000259" key="8">
    <source>
        <dbReference type="Pfam" id="PF00892"/>
    </source>
</evidence>
<evidence type="ECO:0000256" key="7">
    <source>
        <dbReference type="SAM" id="Phobius"/>
    </source>
</evidence>
<feature type="domain" description="EamA" evidence="8">
    <location>
        <begin position="152"/>
        <end position="282"/>
    </location>
</feature>
<name>A0A1V0U4C4_9ACTN</name>
<dbReference type="Pfam" id="PF00892">
    <property type="entry name" value="EamA"/>
    <property type="match status" value="1"/>
</dbReference>
<evidence type="ECO:0000256" key="1">
    <source>
        <dbReference type="ARBA" id="ARBA00004141"/>
    </source>
</evidence>
<feature type="transmembrane region" description="Helical" evidence="7">
    <location>
        <begin position="297"/>
        <end position="314"/>
    </location>
</feature>
<dbReference type="GO" id="GO:0016020">
    <property type="term" value="C:membrane"/>
    <property type="evidence" value="ECO:0007669"/>
    <property type="project" value="UniProtKB-SubCell"/>
</dbReference>
<feature type="region of interest" description="Disordered" evidence="6">
    <location>
        <begin position="32"/>
        <end position="130"/>
    </location>
</feature>
<feature type="transmembrane region" description="Helical" evidence="7">
    <location>
        <begin position="212"/>
        <end position="232"/>
    </location>
</feature>
<feature type="transmembrane region" description="Helical" evidence="7">
    <location>
        <begin position="265"/>
        <end position="285"/>
    </location>
</feature>
<sequence length="455" mass="48956">MPAPGESVPAGVPAVRAAFTAGVHRPVRLSGRRFLPPHRYQPQSYRRRAVPGKDRDPRAHPVPHIRHQHAAEGVPGDRALHAARRGRRRLPQGDRGAEERDHRPGQRVRAGRPTRRHPDSIGSAPSARHHGHFRLQGGNASVTGETKNLKVSLIALVFVILYGSGFVGGRYGLPYAEPFFYLAIRFGATAVILFVLILCLRVSWPRSGYVHLILSGILLQGVFSVGVFYALYHGMTPAVSALIIALQPILVWLMVSVVTARKVRLLSVLALIGGVVGVAITVYRGLESSSGLTPTNIAFGFLGLVGLSAGQFYYQMKNPGAHLLINGCVQSGSSAVVMLIGGLIFEKGVIRWTPELLLSELWMSVGVSIGALSLLFVLMRSESADRVASYFYGVPIAAGLIAWPVLGQRPTVSEIIGFAVIMVSITVFNRSSRPPGTKDAPAAPVDTSLPAPDRS</sequence>
<dbReference type="SUPFAM" id="SSF103481">
    <property type="entry name" value="Multidrug resistance efflux transporter EmrE"/>
    <property type="match status" value="2"/>
</dbReference>
<dbReference type="PANTHER" id="PTHR32322:SF2">
    <property type="entry name" value="EAMA DOMAIN-CONTAINING PROTEIN"/>
    <property type="match status" value="1"/>
</dbReference>
<dbReference type="STRING" id="553510.B1H19_35930"/>
<feature type="compositionally biased region" description="Basic residues" evidence="6">
    <location>
        <begin position="81"/>
        <end position="90"/>
    </location>
</feature>
<feature type="transmembrane region" description="Helical" evidence="7">
    <location>
        <begin position="238"/>
        <end position="258"/>
    </location>
</feature>
<dbReference type="Proteomes" id="UP000192726">
    <property type="component" value="Chromosome"/>
</dbReference>
<gene>
    <name evidence="9" type="ORF">B1H19_35930</name>
</gene>
<keyword evidence="10" id="KW-1185">Reference proteome</keyword>
<dbReference type="InterPro" id="IPR037185">
    <property type="entry name" value="EmrE-like"/>
</dbReference>
<organism evidence="9 10">
    <name type="scientific">Streptomyces gilvosporeus</name>
    <dbReference type="NCBI Taxonomy" id="553510"/>
    <lineage>
        <taxon>Bacteria</taxon>
        <taxon>Bacillati</taxon>
        <taxon>Actinomycetota</taxon>
        <taxon>Actinomycetes</taxon>
        <taxon>Kitasatosporales</taxon>
        <taxon>Streptomycetaceae</taxon>
        <taxon>Streptomyces</taxon>
    </lineage>
</organism>
<protein>
    <recommendedName>
        <fullName evidence="8">EamA domain-containing protein</fullName>
    </recommendedName>
</protein>
<evidence type="ECO:0000313" key="9">
    <source>
        <dbReference type="EMBL" id="ARF59910.1"/>
    </source>
</evidence>
<dbReference type="KEGG" id="sgv:B1H19_35930"/>
<feature type="transmembrane region" description="Helical" evidence="7">
    <location>
        <begin position="357"/>
        <end position="378"/>
    </location>
</feature>
<dbReference type="AlphaFoldDB" id="A0A1V0U4C4"/>
<dbReference type="InterPro" id="IPR000620">
    <property type="entry name" value="EamA_dom"/>
</dbReference>
<dbReference type="InterPro" id="IPR050638">
    <property type="entry name" value="AA-Vitamin_Transporters"/>
</dbReference>
<proteinExistence type="inferred from homology"/>
<evidence type="ECO:0000256" key="5">
    <source>
        <dbReference type="ARBA" id="ARBA00023136"/>
    </source>
</evidence>
<feature type="transmembrane region" description="Helical" evidence="7">
    <location>
        <begin position="323"/>
        <end position="345"/>
    </location>
</feature>
<feature type="transmembrane region" description="Helical" evidence="7">
    <location>
        <begin position="179"/>
        <end position="200"/>
    </location>
</feature>
<comment type="subcellular location">
    <subcellularLocation>
        <location evidence="1">Membrane</location>
        <topology evidence="1">Multi-pass membrane protein</topology>
    </subcellularLocation>
</comment>
<feature type="region of interest" description="Disordered" evidence="6">
    <location>
        <begin position="432"/>
        <end position="455"/>
    </location>
</feature>
<accession>A0A1V0U4C4</accession>
<dbReference type="PANTHER" id="PTHR32322">
    <property type="entry name" value="INNER MEMBRANE TRANSPORTER"/>
    <property type="match status" value="1"/>
</dbReference>
<dbReference type="EMBL" id="CP020569">
    <property type="protein sequence ID" value="ARF59910.1"/>
    <property type="molecule type" value="Genomic_DNA"/>
</dbReference>
<evidence type="ECO:0000256" key="6">
    <source>
        <dbReference type="SAM" id="MobiDB-lite"/>
    </source>
</evidence>
<evidence type="ECO:0000256" key="4">
    <source>
        <dbReference type="ARBA" id="ARBA00022989"/>
    </source>
</evidence>